<evidence type="ECO:0000313" key="1">
    <source>
        <dbReference type="EMBL" id="ANA85958.1"/>
    </source>
</evidence>
<sequence length="305" mass="33473">MTDPYTSVQNQIEALKKEVIAEQKRHTAALSSVLISIDTLETWAAKLALQGSVAPTPAAGTKVRQRIVSAGPTNPGDKRSNFSPSAKQRGFIASLCDEKFARVDPPISTMLEASQVIAELKVLGNVAEEDRDYTGAIGSGTPQPAQPIPVTDKLDMNVLRMIPDGRYAVTSDDGKQTVFLKLATRTVSGGDPSREADKFRDLRYKSSDDWLELQRFYASGMVTGRNEVHGSVVADLLVQVMMDKGGCADRYGERFKECVNCGRELTDDKSRYYRLGSECITRRHDVVEYVDNNFGAWTPGAASRD</sequence>
<name>A0A160DDW0_9CAUD</name>
<gene>
    <name evidence="1" type="primary">94</name>
    <name evidence="1" type="ORF">PBI_MONTY_94</name>
</gene>
<dbReference type="KEGG" id="vg:28802119"/>
<dbReference type="EMBL" id="KU998241">
    <property type="protein sequence ID" value="ANA85958.1"/>
    <property type="molecule type" value="Genomic_DNA"/>
</dbReference>
<protein>
    <submittedName>
        <fullName evidence="1">Uncharacterized protein</fullName>
    </submittedName>
</protein>
<organism evidence="1 2">
    <name type="scientific">Gordonia phage Monty</name>
    <dbReference type="NCBI Taxonomy" id="1838073"/>
    <lineage>
        <taxon>Viruses</taxon>
        <taxon>Duplodnaviria</taxon>
        <taxon>Heunggongvirae</taxon>
        <taxon>Uroviricota</taxon>
        <taxon>Caudoviricetes</taxon>
        <taxon>Montyvirus</taxon>
        <taxon>Montyvirus monty</taxon>
    </lineage>
</organism>
<dbReference type="RefSeq" id="YP_009275160.1">
    <property type="nucleotide sequence ID" value="NC_030924.1"/>
</dbReference>
<proteinExistence type="predicted"/>
<evidence type="ECO:0000313" key="2">
    <source>
        <dbReference type="Proteomes" id="UP000207742"/>
    </source>
</evidence>
<accession>A0A160DDW0</accession>
<dbReference type="Proteomes" id="UP000207742">
    <property type="component" value="Segment"/>
</dbReference>
<reference evidence="1 2" key="1">
    <citation type="submission" date="2016-03" db="EMBL/GenBank/DDBJ databases">
        <authorList>
            <person name="Montgomery M.T."/>
            <person name="Guerrero C.A."/>
            <person name="Mavrich T.N."/>
            <person name="Pope W.H."/>
            <person name="Garlena R.A."/>
            <person name="Russell D.A."/>
            <person name="Jacobs-Sera D."/>
            <person name="Hendrix R.W."/>
            <person name="Hatfull G.F."/>
        </authorList>
    </citation>
    <scope>NUCLEOTIDE SEQUENCE [LARGE SCALE GENOMIC DNA]</scope>
</reference>
<keyword evidence="2" id="KW-1185">Reference proteome</keyword>
<dbReference type="GeneID" id="28802119"/>